<reference evidence="2" key="1">
    <citation type="submission" date="2022-09" db="EMBL/GenBank/DDBJ databases">
        <title>Genome analysis and characterization of larvicidal activity of Brevibacillus strains.</title>
        <authorList>
            <person name="Patrusheva E.V."/>
            <person name="Izotova A.O."/>
            <person name="Toshchakov S.V."/>
            <person name="Sineoky S.P."/>
        </authorList>
    </citation>
    <scope>NUCLEOTIDE SEQUENCE</scope>
    <source>
        <strain evidence="2">VKPM_B-13244</strain>
    </source>
</reference>
<sequence>MDLKEKLEVQEKEIEKLQKEVERLRAYIQKLIVCKSDNLKYPYYSYILNKGITDDEQLLIETLLGFVEMRLEGDFTPPKRNTDFAFLFEKRIPTYKEIEESILEILDIDENMGQVPKILKAMKDQGIMVRVSQYLLDEVDK</sequence>
<evidence type="ECO:0000313" key="3">
    <source>
        <dbReference type="Proteomes" id="UP001067708"/>
    </source>
</evidence>
<keyword evidence="3" id="KW-1185">Reference proteome</keyword>
<dbReference type="Proteomes" id="UP001067708">
    <property type="component" value="Unassembled WGS sequence"/>
</dbReference>
<dbReference type="RefSeq" id="WP_212932657.1">
    <property type="nucleotide sequence ID" value="NZ_BORK01000013.1"/>
</dbReference>
<dbReference type="EMBL" id="JAPTNG010000021">
    <property type="protein sequence ID" value="MCZ0833301.1"/>
    <property type="molecule type" value="Genomic_DNA"/>
</dbReference>
<gene>
    <name evidence="2" type="ORF">O0535_21550</name>
</gene>
<comment type="caution">
    <text evidence="2">The sequence shown here is derived from an EMBL/GenBank/DDBJ whole genome shotgun (WGS) entry which is preliminary data.</text>
</comment>
<keyword evidence="1" id="KW-0175">Coiled coil</keyword>
<evidence type="ECO:0000313" key="2">
    <source>
        <dbReference type="EMBL" id="MCZ0833301.1"/>
    </source>
</evidence>
<accession>A0ABT4I3L4</accession>
<name>A0ABT4I3L4_9BACL</name>
<protein>
    <submittedName>
        <fullName evidence="2">Uncharacterized protein</fullName>
    </submittedName>
</protein>
<proteinExistence type="predicted"/>
<organism evidence="2 3">
    <name type="scientific">Brevibacillus halotolerans</name>
    <dbReference type="NCBI Taxonomy" id="1507437"/>
    <lineage>
        <taxon>Bacteria</taxon>
        <taxon>Bacillati</taxon>
        <taxon>Bacillota</taxon>
        <taxon>Bacilli</taxon>
        <taxon>Bacillales</taxon>
        <taxon>Paenibacillaceae</taxon>
        <taxon>Brevibacillus</taxon>
    </lineage>
</organism>
<evidence type="ECO:0000256" key="1">
    <source>
        <dbReference type="SAM" id="Coils"/>
    </source>
</evidence>
<feature type="coiled-coil region" evidence="1">
    <location>
        <begin position="4"/>
        <end position="34"/>
    </location>
</feature>